<evidence type="ECO:0000256" key="2">
    <source>
        <dbReference type="SAM" id="SignalP"/>
    </source>
</evidence>
<dbReference type="Pfam" id="PF13899">
    <property type="entry name" value="Thioredoxin_7"/>
    <property type="match status" value="1"/>
</dbReference>
<protein>
    <submittedName>
        <fullName evidence="6">Thioredoxin domain-containing protein</fullName>
    </submittedName>
</protein>
<proteinExistence type="predicted"/>
<name>A0A0N4UJB4_DRAME</name>
<dbReference type="Proteomes" id="UP000274756">
    <property type="component" value="Unassembled WGS sequence"/>
</dbReference>
<evidence type="ECO:0000313" key="3">
    <source>
        <dbReference type="EMBL" id="VDN60178.1"/>
    </source>
</evidence>
<evidence type="ECO:0000313" key="5">
    <source>
        <dbReference type="Proteomes" id="UP000274756"/>
    </source>
</evidence>
<accession>A0A0N4UJB4</accession>
<evidence type="ECO:0000313" key="6">
    <source>
        <dbReference type="WBParaSite" id="DME_0000774101-mRNA-1"/>
    </source>
</evidence>
<evidence type="ECO:0000256" key="1">
    <source>
        <dbReference type="ARBA" id="ARBA00022729"/>
    </source>
</evidence>
<sequence length="155" mass="17800">MSLLPGLLLFSVAIAGTTAAPSRGYGDDIKWVTLDEAFRQAIDEQKPIFYLIHDSSCSACIKLKQKLSEAPEREDIVNLSREFVMVNMENSEVLKDDLPEYRPDGRYTPRILFLYPDGTLMTDVTNRKRSKYYSYYYDYPEDILEGMQKALSMMG</sequence>
<dbReference type="AlphaFoldDB" id="A0A0N4UJB4"/>
<feature type="chain" id="PRO_5041042858" evidence="2">
    <location>
        <begin position="20"/>
        <end position="155"/>
    </location>
</feature>
<reference evidence="3 5" key="2">
    <citation type="submission" date="2018-11" db="EMBL/GenBank/DDBJ databases">
        <authorList>
            <consortium name="Pathogen Informatics"/>
        </authorList>
    </citation>
    <scope>NUCLEOTIDE SEQUENCE [LARGE SCALE GENOMIC DNA]</scope>
</reference>
<dbReference type="Proteomes" id="UP000038040">
    <property type="component" value="Unplaced"/>
</dbReference>
<dbReference type="OrthoDB" id="262308at2759"/>
<dbReference type="SUPFAM" id="SSF52833">
    <property type="entry name" value="Thioredoxin-like"/>
    <property type="match status" value="1"/>
</dbReference>
<dbReference type="EMBL" id="UYYG01001204">
    <property type="protein sequence ID" value="VDN60178.1"/>
    <property type="molecule type" value="Genomic_DNA"/>
</dbReference>
<evidence type="ECO:0000313" key="4">
    <source>
        <dbReference type="Proteomes" id="UP000038040"/>
    </source>
</evidence>
<gene>
    <name evidence="3" type="ORF">DME_LOCUS10151</name>
</gene>
<dbReference type="STRING" id="318479.A0A0N4UJB4"/>
<dbReference type="PANTHER" id="PTHR15337">
    <property type="entry name" value="ANTERIOR GRADIENT PROTEIN-RELATED"/>
    <property type="match status" value="1"/>
</dbReference>
<feature type="signal peptide" evidence="2">
    <location>
        <begin position="1"/>
        <end position="19"/>
    </location>
</feature>
<keyword evidence="5" id="KW-1185">Reference proteome</keyword>
<organism evidence="4 6">
    <name type="scientific">Dracunculus medinensis</name>
    <name type="common">Guinea worm</name>
    <dbReference type="NCBI Taxonomy" id="318479"/>
    <lineage>
        <taxon>Eukaryota</taxon>
        <taxon>Metazoa</taxon>
        <taxon>Ecdysozoa</taxon>
        <taxon>Nematoda</taxon>
        <taxon>Chromadorea</taxon>
        <taxon>Rhabditida</taxon>
        <taxon>Spirurina</taxon>
        <taxon>Dracunculoidea</taxon>
        <taxon>Dracunculidae</taxon>
        <taxon>Dracunculus</taxon>
    </lineage>
</organism>
<reference evidence="6" key="1">
    <citation type="submission" date="2017-02" db="UniProtKB">
        <authorList>
            <consortium name="WormBaseParasite"/>
        </authorList>
    </citation>
    <scope>IDENTIFICATION</scope>
</reference>
<keyword evidence="1 2" id="KW-0732">Signal</keyword>
<dbReference type="WBParaSite" id="DME_0000774101-mRNA-1">
    <property type="protein sequence ID" value="DME_0000774101-mRNA-1"/>
    <property type="gene ID" value="DME_0000774101"/>
</dbReference>
<dbReference type="PANTHER" id="PTHR15337:SF11">
    <property type="entry name" value="THIOREDOXIN DOMAIN-CONTAINING PROTEIN"/>
    <property type="match status" value="1"/>
</dbReference>
<dbReference type="GO" id="GO:0005783">
    <property type="term" value="C:endoplasmic reticulum"/>
    <property type="evidence" value="ECO:0007669"/>
    <property type="project" value="TreeGrafter"/>
</dbReference>
<dbReference type="InterPro" id="IPR036249">
    <property type="entry name" value="Thioredoxin-like_sf"/>
</dbReference>
<dbReference type="InterPro" id="IPR051099">
    <property type="entry name" value="AGR/TXD"/>
</dbReference>
<dbReference type="Gene3D" id="3.40.30.10">
    <property type="entry name" value="Glutaredoxin"/>
    <property type="match status" value="1"/>
</dbReference>